<dbReference type="Gene3D" id="3.40.47.10">
    <property type="match status" value="1"/>
</dbReference>
<evidence type="ECO:0000313" key="8">
    <source>
        <dbReference type="Proteomes" id="UP000015105"/>
    </source>
</evidence>
<dbReference type="EnsemblPlants" id="AET5Gv20425400.8">
    <property type="protein sequence ID" value="AET5Gv20425400.8"/>
    <property type="gene ID" value="AET5Gv20425400"/>
</dbReference>
<evidence type="ECO:0000259" key="5">
    <source>
        <dbReference type="Pfam" id="PF00108"/>
    </source>
</evidence>
<sequence length="159" mass="16745">DAYAIQSNERGIAARDSGAFAWEIVPIEVPVGRGKPAVLVDKDESLDKFDAAKLKKLRPAFKDNAGTVTAGNASSISDGAAALVLVSGKKAQELGLHVLARIKGFADAAQAPELFTTTPALAIPKALTNAGLESSRVDFYEINEAFSVSLDHFSLFLSN</sequence>
<reference evidence="8" key="1">
    <citation type="journal article" date="2014" name="Science">
        <title>Ancient hybridizations among the ancestral genomes of bread wheat.</title>
        <authorList>
            <consortium name="International Wheat Genome Sequencing Consortium,"/>
            <person name="Marcussen T."/>
            <person name="Sandve S.R."/>
            <person name="Heier L."/>
            <person name="Spannagl M."/>
            <person name="Pfeifer M."/>
            <person name="Jakobsen K.S."/>
            <person name="Wulff B.B."/>
            <person name="Steuernagel B."/>
            <person name="Mayer K.F."/>
            <person name="Olsen O.A."/>
        </authorList>
    </citation>
    <scope>NUCLEOTIDE SEQUENCE [LARGE SCALE GENOMIC DNA]</scope>
    <source>
        <strain evidence="8">cv. AL8/78</strain>
    </source>
</reference>
<evidence type="ECO:0000256" key="3">
    <source>
        <dbReference type="ARBA" id="ARBA00023315"/>
    </source>
</evidence>
<feature type="domain" description="Thiolase N-terminal" evidence="5">
    <location>
        <begin position="1"/>
        <end position="87"/>
    </location>
</feature>
<dbReference type="GO" id="GO:0006635">
    <property type="term" value="P:fatty acid beta-oxidation"/>
    <property type="evidence" value="ECO:0007669"/>
    <property type="project" value="TreeGrafter"/>
</dbReference>
<reference evidence="7" key="5">
    <citation type="journal article" date="2021" name="G3 (Bethesda)">
        <title>Aegilops tauschii genome assembly Aet v5.0 features greater sequence contiguity and improved annotation.</title>
        <authorList>
            <person name="Wang L."/>
            <person name="Zhu T."/>
            <person name="Rodriguez J.C."/>
            <person name="Deal K.R."/>
            <person name="Dubcovsky J."/>
            <person name="McGuire P.E."/>
            <person name="Lux T."/>
            <person name="Spannagl M."/>
            <person name="Mayer K.F.X."/>
            <person name="Baldrich P."/>
            <person name="Meyers B.C."/>
            <person name="Huo N."/>
            <person name="Gu Y.Q."/>
            <person name="Zhou H."/>
            <person name="Devos K.M."/>
            <person name="Bennetzen J.L."/>
            <person name="Unver T."/>
            <person name="Budak H."/>
            <person name="Gulick P.J."/>
            <person name="Galiba G."/>
            <person name="Kalapos B."/>
            <person name="Nelson D.R."/>
            <person name="Li P."/>
            <person name="You F.M."/>
            <person name="Luo M.C."/>
            <person name="Dvorak J."/>
        </authorList>
    </citation>
    <scope>NUCLEOTIDE SEQUENCE [LARGE SCALE GENOMIC DNA]</scope>
    <source>
        <strain evidence="7">cv. AL8/78</strain>
    </source>
</reference>
<dbReference type="PANTHER" id="PTHR18919:SF162">
    <property type="entry name" value="ACETYL-COA C-ACETYLTRANSFERASE"/>
    <property type="match status" value="1"/>
</dbReference>
<evidence type="ECO:0000256" key="1">
    <source>
        <dbReference type="ARBA" id="ARBA00010982"/>
    </source>
</evidence>
<organism evidence="7 8">
    <name type="scientific">Aegilops tauschii subsp. strangulata</name>
    <name type="common">Goatgrass</name>
    <dbReference type="NCBI Taxonomy" id="200361"/>
    <lineage>
        <taxon>Eukaryota</taxon>
        <taxon>Viridiplantae</taxon>
        <taxon>Streptophyta</taxon>
        <taxon>Embryophyta</taxon>
        <taxon>Tracheophyta</taxon>
        <taxon>Spermatophyta</taxon>
        <taxon>Magnoliopsida</taxon>
        <taxon>Liliopsida</taxon>
        <taxon>Poales</taxon>
        <taxon>Poaceae</taxon>
        <taxon>BOP clade</taxon>
        <taxon>Pooideae</taxon>
        <taxon>Triticodae</taxon>
        <taxon>Triticeae</taxon>
        <taxon>Triticinae</taxon>
        <taxon>Aegilops</taxon>
    </lineage>
</organism>
<dbReference type="Proteomes" id="UP000015105">
    <property type="component" value="Chromosome 5D"/>
</dbReference>
<feature type="domain" description="Thiolase C-terminal" evidence="6">
    <location>
        <begin position="97"/>
        <end position="148"/>
    </location>
</feature>
<evidence type="ECO:0008006" key="9">
    <source>
        <dbReference type="Google" id="ProtNLM"/>
    </source>
</evidence>
<reference evidence="8" key="2">
    <citation type="journal article" date="2017" name="Nat. Plants">
        <title>The Aegilops tauschii genome reveals multiple impacts of transposons.</title>
        <authorList>
            <person name="Zhao G."/>
            <person name="Zou C."/>
            <person name="Li K."/>
            <person name="Wang K."/>
            <person name="Li T."/>
            <person name="Gao L."/>
            <person name="Zhang X."/>
            <person name="Wang H."/>
            <person name="Yang Z."/>
            <person name="Liu X."/>
            <person name="Jiang W."/>
            <person name="Mao L."/>
            <person name="Kong X."/>
            <person name="Jiao Y."/>
            <person name="Jia J."/>
        </authorList>
    </citation>
    <scope>NUCLEOTIDE SEQUENCE [LARGE SCALE GENOMIC DNA]</scope>
    <source>
        <strain evidence="8">cv. AL8/78</strain>
    </source>
</reference>
<evidence type="ECO:0000259" key="6">
    <source>
        <dbReference type="Pfam" id="PF02803"/>
    </source>
</evidence>
<dbReference type="Gramene" id="AET5Gv20425400.8">
    <property type="protein sequence ID" value="AET5Gv20425400.8"/>
    <property type="gene ID" value="AET5Gv20425400"/>
</dbReference>
<dbReference type="AlphaFoldDB" id="A0A453KIT2"/>
<accession>A0A453KIT2</accession>
<keyword evidence="2 4" id="KW-0808">Transferase</keyword>
<dbReference type="SUPFAM" id="SSF53901">
    <property type="entry name" value="Thiolase-like"/>
    <property type="match status" value="2"/>
</dbReference>
<reference evidence="7" key="4">
    <citation type="submission" date="2019-03" db="UniProtKB">
        <authorList>
            <consortium name="EnsemblPlants"/>
        </authorList>
    </citation>
    <scope>IDENTIFICATION</scope>
</reference>
<dbReference type="GO" id="GO:0005739">
    <property type="term" value="C:mitochondrion"/>
    <property type="evidence" value="ECO:0007669"/>
    <property type="project" value="TreeGrafter"/>
</dbReference>
<dbReference type="Pfam" id="PF02803">
    <property type="entry name" value="Thiolase_C"/>
    <property type="match status" value="1"/>
</dbReference>
<evidence type="ECO:0000256" key="2">
    <source>
        <dbReference type="ARBA" id="ARBA00022679"/>
    </source>
</evidence>
<dbReference type="InterPro" id="IPR016039">
    <property type="entry name" value="Thiolase-like"/>
</dbReference>
<name>A0A453KIT2_AEGTS</name>
<reference evidence="7" key="3">
    <citation type="journal article" date="2017" name="Nature">
        <title>Genome sequence of the progenitor of the wheat D genome Aegilops tauschii.</title>
        <authorList>
            <person name="Luo M.C."/>
            <person name="Gu Y.Q."/>
            <person name="Puiu D."/>
            <person name="Wang H."/>
            <person name="Twardziok S.O."/>
            <person name="Deal K.R."/>
            <person name="Huo N."/>
            <person name="Zhu T."/>
            <person name="Wang L."/>
            <person name="Wang Y."/>
            <person name="McGuire P.E."/>
            <person name="Liu S."/>
            <person name="Long H."/>
            <person name="Ramasamy R.K."/>
            <person name="Rodriguez J.C."/>
            <person name="Van S.L."/>
            <person name="Yuan L."/>
            <person name="Wang Z."/>
            <person name="Xia Z."/>
            <person name="Xiao L."/>
            <person name="Anderson O.D."/>
            <person name="Ouyang S."/>
            <person name="Liang Y."/>
            <person name="Zimin A.V."/>
            <person name="Pertea G."/>
            <person name="Qi P."/>
            <person name="Bennetzen J.L."/>
            <person name="Dai X."/>
            <person name="Dawson M.W."/>
            <person name="Muller H.G."/>
            <person name="Kugler K."/>
            <person name="Rivarola-Duarte L."/>
            <person name="Spannagl M."/>
            <person name="Mayer K.F.X."/>
            <person name="Lu F.H."/>
            <person name="Bevan M.W."/>
            <person name="Leroy P."/>
            <person name="Li P."/>
            <person name="You F.M."/>
            <person name="Sun Q."/>
            <person name="Liu Z."/>
            <person name="Lyons E."/>
            <person name="Wicker T."/>
            <person name="Salzberg S.L."/>
            <person name="Devos K.M."/>
            <person name="Dvorak J."/>
        </authorList>
    </citation>
    <scope>NUCLEOTIDE SEQUENCE [LARGE SCALE GENOMIC DNA]</scope>
    <source>
        <strain evidence="7">cv. AL8/78</strain>
    </source>
</reference>
<keyword evidence="3 4" id="KW-0012">Acyltransferase</keyword>
<keyword evidence="8" id="KW-1185">Reference proteome</keyword>
<evidence type="ECO:0000313" key="7">
    <source>
        <dbReference type="EnsemblPlants" id="AET5Gv20425400.8"/>
    </source>
</evidence>
<dbReference type="InterPro" id="IPR020617">
    <property type="entry name" value="Thiolase_C"/>
</dbReference>
<evidence type="ECO:0000256" key="4">
    <source>
        <dbReference type="RuleBase" id="RU003557"/>
    </source>
</evidence>
<dbReference type="InterPro" id="IPR020616">
    <property type="entry name" value="Thiolase_N"/>
</dbReference>
<dbReference type="Pfam" id="PF00108">
    <property type="entry name" value="Thiolase_N"/>
    <property type="match status" value="1"/>
</dbReference>
<proteinExistence type="inferred from homology"/>
<protein>
    <recommendedName>
        <fullName evidence="9">Thiolase N-terminal domain-containing protein</fullName>
    </recommendedName>
</protein>
<dbReference type="PANTHER" id="PTHR18919">
    <property type="entry name" value="ACETYL-COA C-ACYLTRANSFERASE"/>
    <property type="match status" value="1"/>
</dbReference>
<dbReference type="GO" id="GO:0003985">
    <property type="term" value="F:acetyl-CoA C-acetyltransferase activity"/>
    <property type="evidence" value="ECO:0007669"/>
    <property type="project" value="TreeGrafter"/>
</dbReference>
<comment type="similarity">
    <text evidence="1 4">Belongs to the thiolase-like superfamily. Thiolase family.</text>
</comment>